<evidence type="ECO:0000313" key="3">
    <source>
        <dbReference type="Proteomes" id="UP000427906"/>
    </source>
</evidence>
<dbReference type="RefSeq" id="WP_155314652.1">
    <property type="nucleotide sequence ID" value="NZ_AP021874.1"/>
</dbReference>
<reference evidence="2 3" key="1">
    <citation type="submission" date="2019-11" db="EMBL/GenBank/DDBJ databases">
        <title>Comparative genomics of hydrocarbon-degrading Desulfosarcina strains.</title>
        <authorList>
            <person name="Watanabe M."/>
            <person name="Kojima H."/>
            <person name="Fukui M."/>
        </authorList>
    </citation>
    <scope>NUCLEOTIDE SEQUENCE [LARGE SCALE GENOMIC DNA]</scope>
    <source>
        <strain evidence="2 3">PL12</strain>
    </source>
</reference>
<name>A0A5K7YHP2_9BACT</name>
<dbReference type="KEGG" id="dalk:DSCA_01710"/>
<proteinExistence type="predicted"/>
<dbReference type="InterPro" id="IPR007160">
    <property type="entry name" value="DUF362"/>
</dbReference>
<sequence length="253" mass="27629">MISTVVTQMFTSYPESVPGSMTRAGVAQLLAADQPVMLKPNLVNDSPHPVTTPPALCEAVINVVRQYTRGAVVIAEGCGDAGLETPEVFARLGYRSLARRLDVDLIDLNTAPLIRRTDETCDRLPEIWLPEAVFSHLLISLPVLKAHSLCRFTGSMKNMMGLVPPDHYAGRFGSWKKAAFHHRLDQAIIDLNRYRKPDFTVMDATVGLADYHLGGARCDPPVNRILSGADARSVDREAAGLLGMDWTSVGHLA</sequence>
<dbReference type="EMBL" id="AP021874">
    <property type="protein sequence ID" value="BBO66241.1"/>
    <property type="molecule type" value="Genomic_DNA"/>
</dbReference>
<dbReference type="OrthoDB" id="9785671at2"/>
<evidence type="ECO:0000313" key="2">
    <source>
        <dbReference type="EMBL" id="BBO66241.1"/>
    </source>
</evidence>
<dbReference type="Pfam" id="PF04015">
    <property type="entry name" value="DUF362"/>
    <property type="match status" value="1"/>
</dbReference>
<dbReference type="AlphaFoldDB" id="A0A5K7YHP2"/>
<organism evidence="2 3">
    <name type="scientific">Desulfosarcina alkanivorans</name>
    <dbReference type="NCBI Taxonomy" id="571177"/>
    <lineage>
        <taxon>Bacteria</taxon>
        <taxon>Pseudomonadati</taxon>
        <taxon>Thermodesulfobacteriota</taxon>
        <taxon>Desulfobacteria</taxon>
        <taxon>Desulfobacterales</taxon>
        <taxon>Desulfosarcinaceae</taxon>
        <taxon>Desulfosarcina</taxon>
    </lineage>
</organism>
<keyword evidence="3" id="KW-1185">Reference proteome</keyword>
<feature type="domain" description="DUF362" evidence="1">
    <location>
        <begin position="36"/>
        <end position="238"/>
    </location>
</feature>
<dbReference type="Proteomes" id="UP000427906">
    <property type="component" value="Chromosome"/>
</dbReference>
<gene>
    <name evidence="2" type="ORF">DSCA_01710</name>
</gene>
<accession>A0A5K7YHP2</accession>
<evidence type="ECO:0000259" key="1">
    <source>
        <dbReference type="Pfam" id="PF04015"/>
    </source>
</evidence>
<protein>
    <recommendedName>
        <fullName evidence="1">DUF362 domain-containing protein</fullName>
    </recommendedName>
</protein>